<evidence type="ECO:0000313" key="3">
    <source>
        <dbReference type="Proteomes" id="UP001187346"/>
    </source>
</evidence>
<evidence type="ECO:0000256" key="1">
    <source>
        <dbReference type="SAM" id="Phobius"/>
    </source>
</evidence>
<keyword evidence="3" id="KW-1185">Reference proteome</keyword>
<keyword evidence="1" id="KW-0472">Membrane</keyword>
<evidence type="ECO:0008006" key="4">
    <source>
        <dbReference type="Google" id="ProtNLM"/>
    </source>
</evidence>
<dbReference type="EMBL" id="JAWMAJ010000032">
    <property type="protein sequence ID" value="MDV7216781.1"/>
    <property type="molecule type" value="Genomic_DNA"/>
</dbReference>
<feature type="transmembrane region" description="Helical" evidence="1">
    <location>
        <begin position="94"/>
        <end position="115"/>
    </location>
</feature>
<feature type="transmembrane region" description="Helical" evidence="1">
    <location>
        <begin position="33"/>
        <end position="53"/>
    </location>
</feature>
<protein>
    <recommendedName>
        <fullName evidence="4">Integral membrane protein</fullName>
    </recommendedName>
</protein>
<gene>
    <name evidence="2" type="ORF">R5A26_12550</name>
</gene>
<accession>A0ABU4F866</accession>
<proteinExistence type="predicted"/>
<sequence length="118" mass="12160">MTNHGSRANNQNEVGLDDGTDALAAVDDRGRSLFTGLTCIFVTLLAVGLLAILRRTATGQGEAPGGLQVIAAVMGLAVDAVAVWLVVRARRAQSWAPLLVACGSCVGWMGIMALAGRV</sequence>
<reference evidence="2 3" key="1">
    <citation type="submission" date="2023-10" db="EMBL/GenBank/DDBJ databases">
        <title>Characterization of rhizosphere-enriched actinobacteria from wheat plants lab-grown on chernevaya soil.</title>
        <authorList>
            <person name="Tikhonova E.N."/>
            <person name="Konopkin A."/>
            <person name="Kravchenko I.K."/>
        </authorList>
    </citation>
    <scope>NUCLEOTIDE SEQUENCE [LARGE SCALE GENOMIC DNA]</scope>
    <source>
        <strain evidence="2 3">RR29</strain>
    </source>
</reference>
<keyword evidence="1" id="KW-1133">Transmembrane helix</keyword>
<organism evidence="2 3">
    <name type="scientific">Streptomyces prunicolor</name>
    <dbReference type="NCBI Taxonomy" id="67348"/>
    <lineage>
        <taxon>Bacteria</taxon>
        <taxon>Bacillati</taxon>
        <taxon>Actinomycetota</taxon>
        <taxon>Actinomycetes</taxon>
        <taxon>Kitasatosporales</taxon>
        <taxon>Streptomycetaceae</taxon>
        <taxon>Streptomyces</taxon>
    </lineage>
</organism>
<evidence type="ECO:0000313" key="2">
    <source>
        <dbReference type="EMBL" id="MDV7216781.1"/>
    </source>
</evidence>
<name>A0ABU4F866_9ACTN</name>
<keyword evidence="1" id="KW-0812">Transmembrane</keyword>
<feature type="transmembrane region" description="Helical" evidence="1">
    <location>
        <begin position="65"/>
        <end position="87"/>
    </location>
</feature>
<comment type="caution">
    <text evidence="2">The sequence shown here is derived from an EMBL/GenBank/DDBJ whole genome shotgun (WGS) entry which is preliminary data.</text>
</comment>
<dbReference type="RefSeq" id="WP_317771265.1">
    <property type="nucleotide sequence ID" value="NZ_JAWMAJ010000032.1"/>
</dbReference>
<dbReference type="Proteomes" id="UP001187346">
    <property type="component" value="Unassembled WGS sequence"/>
</dbReference>